<feature type="transmembrane region" description="Helical" evidence="5">
    <location>
        <begin position="236"/>
        <end position="253"/>
    </location>
</feature>
<dbReference type="InterPro" id="IPR051533">
    <property type="entry name" value="WaaL-like"/>
</dbReference>
<feature type="transmembrane region" description="Helical" evidence="5">
    <location>
        <begin position="7"/>
        <end position="31"/>
    </location>
</feature>
<dbReference type="Pfam" id="PF19358">
    <property type="entry name" value="DUF5935"/>
    <property type="match status" value="1"/>
</dbReference>
<reference evidence="9" key="1">
    <citation type="journal article" date="2012" name="J. Bacteriol.">
        <title>Genome sequence of the haloalkaliphilic methanotrophic bacterium Methylomicrobium alcaliphilum 20Z.</title>
        <authorList>
            <person name="Vuilleumier S."/>
            <person name="Khmelenina V.N."/>
            <person name="Bringel F."/>
            <person name="Reshetnikov A.S."/>
            <person name="Lajus A."/>
            <person name="Mangenot S."/>
            <person name="Rouy Z."/>
            <person name="Op den Camp H.J."/>
            <person name="Jetten M.S."/>
            <person name="Dispirito A.A."/>
            <person name="Dunfield P."/>
            <person name="Klotz M.G."/>
            <person name="Semrau J.D."/>
            <person name="Stein L.Y."/>
            <person name="Barbe V."/>
            <person name="Medigue C."/>
            <person name="Trotsenko Y.A."/>
            <person name="Kalyuzhnaya M.G."/>
        </authorList>
    </citation>
    <scope>NUCLEOTIDE SEQUENCE [LARGE SCALE GENOMIC DNA]</scope>
    <source>
        <strain evidence="9">DSM 19304 / NCIMB 14124 / VKM B-2133 / 20Z</strain>
    </source>
</reference>
<dbReference type="Pfam" id="PF04932">
    <property type="entry name" value="Wzy_C"/>
    <property type="match status" value="1"/>
</dbReference>
<feature type="transmembrane region" description="Helical" evidence="5">
    <location>
        <begin position="75"/>
        <end position="94"/>
    </location>
</feature>
<feature type="transmembrane region" description="Helical" evidence="5">
    <location>
        <begin position="291"/>
        <end position="309"/>
    </location>
</feature>
<dbReference type="RefSeq" id="WP_014149169.1">
    <property type="nucleotide sequence ID" value="NC_016112.1"/>
</dbReference>
<evidence type="ECO:0000256" key="5">
    <source>
        <dbReference type="SAM" id="Phobius"/>
    </source>
</evidence>
<dbReference type="STRING" id="1091494.MEALZ_2731"/>
<accession>G4SYV6</accession>
<evidence type="ECO:0000256" key="3">
    <source>
        <dbReference type="ARBA" id="ARBA00022989"/>
    </source>
</evidence>
<evidence type="ECO:0000259" key="7">
    <source>
        <dbReference type="Pfam" id="PF19358"/>
    </source>
</evidence>
<keyword evidence="2 5" id="KW-0812">Transmembrane</keyword>
<feature type="transmembrane region" description="Helical" evidence="5">
    <location>
        <begin position="43"/>
        <end position="63"/>
    </location>
</feature>
<dbReference type="GO" id="GO:0016020">
    <property type="term" value="C:membrane"/>
    <property type="evidence" value="ECO:0007669"/>
    <property type="project" value="UniProtKB-SubCell"/>
</dbReference>
<dbReference type="InterPro" id="IPR017528">
    <property type="entry name" value="CHP03097O-antigen_lig-rel"/>
</dbReference>
<keyword evidence="3 5" id="KW-1133">Transmembrane helix</keyword>
<evidence type="ECO:0000256" key="4">
    <source>
        <dbReference type="ARBA" id="ARBA00023136"/>
    </source>
</evidence>
<feature type="transmembrane region" description="Helical" evidence="5">
    <location>
        <begin position="130"/>
        <end position="151"/>
    </location>
</feature>
<evidence type="ECO:0000259" key="6">
    <source>
        <dbReference type="Pfam" id="PF04932"/>
    </source>
</evidence>
<dbReference type="AlphaFoldDB" id="G4SYV6"/>
<dbReference type="HOGENOM" id="CLU_052176_0_0_6"/>
<evidence type="ECO:0008006" key="10">
    <source>
        <dbReference type="Google" id="ProtNLM"/>
    </source>
</evidence>
<dbReference type="Proteomes" id="UP000008315">
    <property type="component" value="Chromosome"/>
</dbReference>
<evidence type="ECO:0000256" key="1">
    <source>
        <dbReference type="ARBA" id="ARBA00004141"/>
    </source>
</evidence>
<dbReference type="InterPro" id="IPR045979">
    <property type="entry name" value="DUF5935"/>
</dbReference>
<organism evidence="8 9">
    <name type="scientific">Methylotuvimicrobium alcaliphilum (strain DSM 19304 / NCIMB 14124 / VKM B-2133 / 20Z)</name>
    <name type="common">Methylomicrobium alcaliphilum</name>
    <dbReference type="NCBI Taxonomy" id="1091494"/>
    <lineage>
        <taxon>Bacteria</taxon>
        <taxon>Pseudomonadati</taxon>
        <taxon>Pseudomonadota</taxon>
        <taxon>Gammaproteobacteria</taxon>
        <taxon>Methylococcales</taxon>
        <taxon>Methylococcaceae</taxon>
        <taxon>Methylotuvimicrobium</taxon>
    </lineage>
</organism>
<dbReference type="InterPro" id="IPR007016">
    <property type="entry name" value="O-antigen_ligase-rel_domated"/>
</dbReference>
<dbReference type="PATRIC" id="fig|271065.3.peg.2803"/>
<sequence length="431" mass="48795">MRDLVTAIIIFSSFPFTLKHTYIGVLVWSWIGYMNPHRLGWGFARDFPFAYLVAIVTLVSFLFNKEKKTFPKYGIVYVWFMFLGWMGLTTITAISTDISLIQLEKVAKIQLFIVLTMLMFADLERLTKLIWVIALSLCYFGVKGGLFTISHGGSFIVWGPPGTFIEGNNELALAILMVIPFMNYLRFINQNKWIKQGLIVAMVLMAASSLGSQSRGALLAASAMLLLFWWKSKSKIITGIFAVILAITLISFMPDTWHNRMGTIETYQEDTSAMGRINAWIASYNLAKDRFMGAGFNGILIGPVFHQYAPENSKKLVAHSIYFQVLGDHGFVGLFLFLLLGFLTWTTGSKTIKRTRGIKELENLNMLARMTQVSLLAYATGGAFLSLPYFDLYYHLVVITILCRYLADQHKAKSLSQENMKKRQLYINNPS</sequence>
<evidence type="ECO:0000256" key="2">
    <source>
        <dbReference type="ARBA" id="ARBA00022692"/>
    </source>
</evidence>
<feature type="transmembrane region" description="Helical" evidence="5">
    <location>
        <begin position="171"/>
        <end position="188"/>
    </location>
</feature>
<evidence type="ECO:0000313" key="8">
    <source>
        <dbReference type="EMBL" id="CCE24403.1"/>
    </source>
</evidence>
<feature type="transmembrane region" description="Helical" evidence="5">
    <location>
        <begin position="366"/>
        <end position="386"/>
    </location>
</feature>
<feature type="transmembrane region" description="Helical" evidence="5">
    <location>
        <begin position="200"/>
        <end position="230"/>
    </location>
</feature>
<dbReference type="NCBIfam" id="TIGR03097">
    <property type="entry name" value="PEP_O_lig_1"/>
    <property type="match status" value="1"/>
</dbReference>
<dbReference type="PANTHER" id="PTHR37422">
    <property type="entry name" value="TEICHURONIC ACID BIOSYNTHESIS PROTEIN TUAE"/>
    <property type="match status" value="1"/>
</dbReference>
<feature type="transmembrane region" description="Helical" evidence="5">
    <location>
        <begin position="321"/>
        <end position="345"/>
    </location>
</feature>
<keyword evidence="4 5" id="KW-0472">Membrane</keyword>
<evidence type="ECO:0000313" key="9">
    <source>
        <dbReference type="Proteomes" id="UP000008315"/>
    </source>
</evidence>
<dbReference type="KEGG" id="mah:MEALZ_2731"/>
<feature type="domain" description="O-antigen ligase-related" evidence="6">
    <location>
        <begin position="201"/>
        <end position="338"/>
    </location>
</feature>
<name>G4SYV6_META2</name>
<comment type="subcellular location">
    <subcellularLocation>
        <location evidence="1">Membrane</location>
        <topology evidence="1">Multi-pass membrane protein</topology>
    </subcellularLocation>
</comment>
<proteinExistence type="predicted"/>
<dbReference type="EMBL" id="FO082060">
    <property type="protein sequence ID" value="CCE24403.1"/>
    <property type="molecule type" value="Genomic_DNA"/>
</dbReference>
<gene>
    <name evidence="8" type="ordered locus">MEALZ_2731</name>
</gene>
<feature type="transmembrane region" description="Helical" evidence="5">
    <location>
        <begin position="106"/>
        <end position="123"/>
    </location>
</feature>
<protein>
    <recommendedName>
        <fullName evidence="10">O-glycosylation ligase, exosortase A system-associated</fullName>
    </recommendedName>
</protein>
<dbReference type="PANTHER" id="PTHR37422:SF13">
    <property type="entry name" value="LIPOPOLYSACCHARIDE BIOSYNTHESIS PROTEIN PA4999-RELATED"/>
    <property type="match status" value="1"/>
</dbReference>
<feature type="domain" description="DUF5935" evidence="7">
    <location>
        <begin position="1"/>
        <end position="184"/>
    </location>
</feature>
<keyword evidence="9" id="KW-1185">Reference proteome</keyword>